<evidence type="ECO:0000313" key="1">
    <source>
        <dbReference type="EMBL" id="UYV63463.1"/>
    </source>
</evidence>
<dbReference type="InterPro" id="IPR027417">
    <property type="entry name" value="P-loop_NTPase"/>
</dbReference>
<dbReference type="EMBL" id="CP092864">
    <property type="protein sequence ID" value="UYV63463.1"/>
    <property type="molecule type" value="Genomic_DNA"/>
</dbReference>
<dbReference type="SUPFAM" id="SSF52540">
    <property type="entry name" value="P-loop containing nucleoside triphosphate hydrolases"/>
    <property type="match status" value="1"/>
</dbReference>
<dbReference type="Proteomes" id="UP001235939">
    <property type="component" value="Chromosome 02"/>
</dbReference>
<accession>A0ABY6K6H8</accession>
<reference evidence="1 2" key="1">
    <citation type="submission" date="2022-01" db="EMBL/GenBank/DDBJ databases">
        <title>A chromosomal length assembly of Cordylochernes scorpioides.</title>
        <authorList>
            <person name="Zeh D."/>
            <person name="Zeh J."/>
        </authorList>
    </citation>
    <scope>NUCLEOTIDE SEQUENCE [LARGE SCALE GENOMIC DNA]</scope>
    <source>
        <strain evidence="1">IN4F17</strain>
        <tissue evidence="1">Whole Body</tissue>
    </source>
</reference>
<sequence length="215" mass="24159">MPIVSPRNCLPNMSQCFLSVNSVECKIVKEQNNSLLNFSIVLLPEECLYTNTNLQYILKRHQFPLRLAFAMTINKTQGQTFARVGLLLQEKPVFTHRQLYVAFPCVRTLDSIQVKLKPRIYKTRNVVLNEGQEFLVTTEAAHCCHCRPSARWGSHHEPYVWSLTGGNCPASPSGHKVCHHRLLSDEAWPTGHSRAGGLRLNLPLVVLAGLMTSGV</sequence>
<dbReference type="PANTHER" id="PTHR23274:SF51">
    <property type="entry name" value="OS03G0423850 PROTEIN"/>
    <property type="match status" value="1"/>
</dbReference>
<organism evidence="1 2">
    <name type="scientific">Cordylochernes scorpioides</name>
    <dbReference type="NCBI Taxonomy" id="51811"/>
    <lineage>
        <taxon>Eukaryota</taxon>
        <taxon>Metazoa</taxon>
        <taxon>Ecdysozoa</taxon>
        <taxon>Arthropoda</taxon>
        <taxon>Chelicerata</taxon>
        <taxon>Arachnida</taxon>
        <taxon>Pseudoscorpiones</taxon>
        <taxon>Cheliferoidea</taxon>
        <taxon>Chernetidae</taxon>
        <taxon>Cordylochernes</taxon>
    </lineage>
</organism>
<gene>
    <name evidence="1" type="ORF">LAZ67_2004152</name>
</gene>
<dbReference type="PANTHER" id="PTHR23274">
    <property type="entry name" value="DNA HELICASE-RELATED"/>
    <property type="match status" value="1"/>
</dbReference>
<evidence type="ECO:0000313" key="2">
    <source>
        <dbReference type="Proteomes" id="UP001235939"/>
    </source>
</evidence>
<protein>
    <recommendedName>
        <fullName evidence="3">DNA helicase</fullName>
    </recommendedName>
</protein>
<evidence type="ECO:0008006" key="3">
    <source>
        <dbReference type="Google" id="ProtNLM"/>
    </source>
</evidence>
<keyword evidence="2" id="KW-1185">Reference proteome</keyword>
<name>A0ABY6K6H8_9ARAC</name>
<proteinExistence type="predicted"/>
<dbReference type="Gene3D" id="3.40.50.300">
    <property type="entry name" value="P-loop containing nucleotide triphosphate hydrolases"/>
    <property type="match status" value="1"/>
</dbReference>
<feature type="non-terminal residue" evidence="1">
    <location>
        <position position="215"/>
    </location>
</feature>